<dbReference type="EMBL" id="SDMP01000011">
    <property type="protein sequence ID" value="RYR28526.1"/>
    <property type="molecule type" value="Genomic_DNA"/>
</dbReference>
<name>A0A445AQ09_ARAHY</name>
<keyword evidence="2" id="KW-1185">Reference proteome</keyword>
<evidence type="ECO:0000313" key="2">
    <source>
        <dbReference type="Proteomes" id="UP000289738"/>
    </source>
</evidence>
<dbReference type="Proteomes" id="UP000289738">
    <property type="component" value="Chromosome B01"/>
</dbReference>
<reference evidence="1 2" key="1">
    <citation type="submission" date="2019-01" db="EMBL/GenBank/DDBJ databases">
        <title>Sequencing of cultivated peanut Arachis hypogaea provides insights into genome evolution and oil improvement.</title>
        <authorList>
            <person name="Chen X."/>
        </authorList>
    </citation>
    <scope>NUCLEOTIDE SEQUENCE [LARGE SCALE GENOMIC DNA]</scope>
    <source>
        <strain evidence="2">cv. Fuhuasheng</strain>
        <tissue evidence="1">Leaves</tissue>
    </source>
</reference>
<comment type="caution">
    <text evidence="1">The sequence shown here is derived from an EMBL/GenBank/DDBJ whole genome shotgun (WGS) entry which is preliminary data.</text>
</comment>
<proteinExistence type="predicted"/>
<organism evidence="1 2">
    <name type="scientific">Arachis hypogaea</name>
    <name type="common">Peanut</name>
    <dbReference type="NCBI Taxonomy" id="3818"/>
    <lineage>
        <taxon>Eukaryota</taxon>
        <taxon>Viridiplantae</taxon>
        <taxon>Streptophyta</taxon>
        <taxon>Embryophyta</taxon>
        <taxon>Tracheophyta</taxon>
        <taxon>Spermatophyta</taxon>
        <taxon>Magnoliopsida</taxon>
        <taxon>eudicotyledons</taxon>
        <taxon>Gunneridae</taxon>
        <taxon>Pentapetalae</taxon>
        <taxon>rosids</taxon>
        <taxon>fabids</taxon>
        <taxon>Fabales</taxon>
        <taxon>Fabaceae</taxon>
        <taxon>Papilionoideae</taxon>
        <taxon>50 kb inversion clade</taxon>
        <taxon>dalbergioids sensu lato</taxon>
        <taxon>Dalbergieae</taxon>
        <taxon>Pterocarpus clade</taxon>
        <taxon>Arachis</taxon>
    </lineage>
</organism>
<evidence type="ECO:0000313" key="1">
    <source>
        <dbReference type="EMBL" id="RYR28526.1"/>
    </source>
</evidence>
<gene>
    <name evidence="1" type="ORF">Ahy_B01g052669</name>
</gene>
<protein>
    <submittedName>
        <fullName evidence="1">Uncharacterized protein</fullName>
    </submittedName>
</protein>
<accession>A0A445AQ09</accession>
<sequence length="149" mass="16411">MKYDSFVIDNDEDLQVLFYYRRQFFEVKTPELLAKFVDMVCNSGSSNRNVQSSAMPVCASSMPLSASSSVSVIAPEAVLVTSLSFTYVADLNHNRDREIGDNQPFGELAIAMASTIVMVPVFGDDDDDDMDFATIADDSDDDIARSIII</sequence>
<dbReference type="AlphaFoldDB" id="A0A445AQ09"/>